<name>A0A4Y8UL16_9GAMM</name>
<evidence type="ECO:0000259" key="4">
    <source>
        <dbReference type="Pfam" id="PF00814"/>
    </source>
</evidence>
<comment type="similarity">
    <text evidence="1">Belongs to the KAE1 / TsaD family. TsaB subfamily.</text>
</comment>
<dbReference type="GO" id="GO:0005829">
    <property type="term" value="C:cytosol"/>
    <property type="evidence" value="ECO:0007669"/>
    <property type="project" value="TreeGrafter"/>
</dbReference>
<dbReference type="PANTHER" id="PTHR11735:SF11">
    <property type="entry name" value="TRNA THREONYLCARBAMOYLADENOSINE BIOSYNTHESIS PROTEIN TSAB"/>
    <property type="match status" value="1"/>
</dbReference>
<feature type="domain" description="Gcp-like" evidence="4">
    <location>
        <begin position="37"/>
        <end position="133"/>
    </location>
</feature>
<dbReference type="Gene3D" id="3.30.420.40">
    <property type="match status" value="2"/>
</dbReference>
<accession>A0A4Y8UL16</accession>
<keyword evidence="5" id="KW-0808">Transferase</keyword>
<gene>
    <name evidence="5" type="primary">tsaB</name>
    <name evidence="5" type="ORF">E3W66_00665</name>
</gene>
<dbReference type="OrthoDB" id="9809995at2"/>
<dbReference type="EMBL" id="SPIA01000001">
    <property type="protein sequence ID" value="TFH68507.1"/>
    <property type="molecule type" value="Genomic_DNA"/>
</dbReference>
<dbReference type="NCBIfam" id="TIGR03725">
    <property type="entry name" value="T6A_YeaZ"/>
    <property type="match status" value="1"/>
</dbReference>
<dbReference type="Proteomes" id="UP000298133">
    <property type="component" value="Unassembled WGS sequence"/>
</dbReference>
<dbReference type="Pfam" id="PF00814">
    <property type="entry name" value="TsaD"/>
    <property type="match status" value="1"/>
</dbReference>
<dbReference type="SUPFAM" id="SSF53067">
    <property type="entry name" value="Actin-like ATPase domain"/>
    <property type="match status" value="2"/>
</dbReference>
<dbReference type="PANTHER" id="PTHR11735">
    <property type="entry name" value="TRNA N6-ADENOSINE THREONYLCARBAMOYLTRANSFERASE"/>
    <property type="match status" value="1"/>
</dbReference>
<dbReference type="AlphaFoldDB" id="A0A4Y8UL16"/>
<evidence type="ECO:0000256" key="1">
    <source>
        <dbReference type="ARBA" id="ARBA00010493"/>
    </source>
</evidence>
<reference evidence="5 6" key="1">
    <citation type="submission" date="2019-03" db="EMBL/GenBank/DDBJ databases">
        <title>Draft genome of Gammaproteobacteria bacterium LSUCC0057, a member of the SAR92 clade.</title>
        <authorList>
            <person name="Lanclos V.C."/>
            <person name="Doiron C."/>
            <person name="Henson M.W."/>
            <person name="Thrash J.C."/>
        </authorList>
    </citation>
    <scope>NUCLEOTIDE SEQUENCE [LARGE SCALE GENOMIC DNA]</scope>
    <source>
        <strain evidence="5 6">LSUCC0057</strain>
    </source>
</reference>
<dbReference type="GO" id="GO:0002949">
    <property type="term" value="P:tRNA threonylcarbamoyladenosine modification"/>
    <property type="evidence" value="ECO:0007669"/>
    <property type="project" value="InterPro"/>
</dbReference>
<evidence type="ECO:0000313" key="6">
    <source>
        <dbReference type="Proteomes" id="UP000298133"/>
    </source>
</evidence>
<organism evidence="5 6">
    <name type="scientific">Gammaproteobacteria bacterium LSUCC0057</name>
    <dbReference type="NCBI Taxonomy" id="2559237"/>
    <lineage>
        <taxon>Bacteria</taxon>
        <taxon>Pseudomonadati</taxon>
        <taxon>Pseudomonadota</taxon>
        <taxon>Gammaproteobacteria</taxon>
        <taxon>Cellvibrionales</taxon>
        <taxon>Porticoccaceae</taxon>
        <taxon>SAR92 clade</taxon>
    </lineage>
</organism>
<evidence type="ECO:0000313" key="5">
    <source>
        <dbReference type="EMBL" id="TFH68507.1"/>
    </source>
</evidence>
<evidence type="ECO:0000256" key="2">
    <source>
        <dbReference type="ARBA" id="ARBA00019012"/>
    </source>
</evidence>
<dbReference type="InterPro" id="IPR043129">
    <property type="entry name" value="ATPase_NBD"/>
</dbReference>
<sequence length="239" mass="25381">MPILLAIETSTSACSVALRYSDGSGHRDLWLHSEQPRTHSTALLAMIEQLLAEAALSPTQLSAVAISNGPGSFTGLRIGLAVAQGIAVGLELPLLPVNSLEVLALTAQQQLSLPPGQPLLAVTDARMGQYNTACFALLGSGQRAQWLAPAALVDEAELLAQCAQHEVLTVVGELDGITALHGSAQRCQPLQPRADAMLNVAAHGYQAGDWPRREQVELLYLRGTEAWQQHQPIVAPSPR</sequence>
<comment type="caution">
    <text evidence="5">The sequence shown here is derived from an EMBL/GenBank/DDBJ whole genome shotgun (WGS) entry which is preliminary data.</text>
</comment>
<evidence type="ECO:0000256" key="3">
    <source>
        <dbReference type="ARBA" id="ARBA00032446"/>
    </source>
</evidence>
<proteinExistence type="inferred from homology"/>
<dbReference type="GO" id="GO:0016740">
    <property type="term" value="F:transferase activity"/>
    <property type="evidence" value="ECO:0007669"/>
    <property type="project" value="UniProtKB-KW"/>
</dbReference>
<dbReference type="CDD" id="cd24032">
    <property type="entry name" value="ASKHA_NBD_TsaB"/>
    <property type="match status" value="1"/>
</dbReference>
<dbReference type="InterPro" id="IPR000905">
    <property type="entry name" value="Gcp-like_dom"/>
</dbReference>
<protein>
    <recommendedName>
        <fullName evidence="2">tRNA threonylcarbamoyladenosine biosynthesis protein TsaB</fullName>
    </recommendedName>
    <alternativeName>
        <fullName evidence="3">t(6)A37 threonylcarbamoyladenosine biosynthesis protein TsaB</fullName>
    </alternativeName>
</protein>
<keyword evidence="6" id="KW-1185">Reference proteome</keyword>
<dbReference type="InterPro" id="IPR022496">
    <property type="entry name" value="T6A_TsaB"/>
</dbReference>